<keyword evidence="2" id="KW-0328">Glycosyltransferase</keyword>
<dbReference type="InterPro" id="IPR050256">
    <property type="entry name" value="Glycosyltransferase_2"/>
</dbReference>
<evidence type="ECO:0000313" key="10">
    <source>
        <dbReference type="EMBL" id="MBW7475059.1"/>
    </source>
</evidence>
<dbReference type="PANTHER" id="PTHR48090">
    <property type="entry name" value="UNDECAPRENYL-PHOSPHATE 4-DEOXY-4-FORMAMIDO-L-ARABINOSE TRANSFERASE-RELATED"/>
    <property type="match status" value="1"/>
</dbReference>
<evidence type="ECO:0000256" key="8">
    <source>
        <dbReference type="SAM" id="Phobius"/>
    </source>
</evidence>
<dbReference type="CDD" id="cd04187">
    <property type="entry name" value="DPM1_like_bac"/>
    <property type="match status" value="1"/>
</dbReference>
<keyword evidence="7 8" id="KW-0472">Membrane</keyword>
<sequence length="316" mass="35526">MDISIIIPVYNSSAGLEELQRRISSALTGGGQELDYEVILIDDHSKDNSYEVMKELHRRDKRFKIMRLMRNFGQHNAIMCGLNHASGKYIITMDDDLQNPPEEIPRLLAEIKKGYDCIIGRPLEKKHAKYRNLGSYAIGKCFEIIFGKPADLKMSSFRILNRPLVDAIIASKGPNPMIDALILSSTTNIINIDVQHDIRKYGASNYSLKKSYKLALNLLVNYSTIPLQFISINGFIFAIVGLLIAIYVVCGKIFGWINEVGWASIIALISVFSGLILISFGVVGEYLIRIIGQVSHFRQYAVRESSFHDDGHNKEA</sequence>
<keyword evidence="4 8" id="KW-0812">Transmembrane</keyword>
<dbReference type="RefSeq" id="WP_219872300.1">
    <property type="nucleotide sequence ID" value="NZ_JAHZIJ010000005.1"/>
</dbReference>
<evidence type="ECO:0000259" key="9">
    <source>
        <dbReference type="Pfam" id="PF00535"/>
    </source>
</evidence>
<dbReference type="Pfam" id="PF00535">
    <property type="entry name" value="Glycos_transf_2"/>
    <property type="match status" value="1"/>
</dbReference>
<dbReference type="InterPro" id="IPR029044">
    <property type="entry name" value="Nucleotide-diphossugar_trans"/>
</dbReference>
<evidence type="ECO:0000256" key="5">
    <source>
        <dbReference type="ARBA" id="ARBA00022985"/>
    </source>
</evidence>
<dbReference type="Gene3D" id="3.90.550.10">
    <property type="entry name" value="Spore Coat Polysaccharide Biosynthesis Protein SpsA, Chain A"/>
    <property type="match status" value="1"/>
</dbReference>
<evidence type="ECO:0000256" key="3">
    <source>
        <dbReference type="ARBA" id="ARBA00022679"/>
    </source>
</evidence>
<feature type="transmembrane region" description="Helical" evidence="8">
    <location>
        <begin position="263"/>
        <end position="288"/>
    </location>
</feature>
<feature type="transmembrane region" description="Helical" evidence="8">
    <location>
        <begin position="235"/>
        <end position="257"/>
    </location>
</feature>
<keyword evidence="11" id="KW-1185">Reference proteome</keyword>
<evidence type="ECO:0000256" key="1">
    <source>
        <dbReference type="ARBA" id="ARBA00022475"/>
    </source>
</evidence>
<dbReference type="SUPFAM" id="SSF53448">
    <property type="entry name" value="Nucleotide-diphospho-sugar transferases"/>
    <property type="match status" value="1"/>
</dbReference>
<dbReference type="InterPro" id="IPR001173">
    <property type="entry name" value="Glyco_trans_2-like"/>
</dbReference>
<keyword evidence="3" id="KW-0808">Transferase</keyword>
<evidence type="ECO:0000256" key="2">
    <source>
        <dbReference type="ARBA" id="ARBA00022676"/>
    </source>
</evidence>
<evidence type="ECO:0000313" key="11">
    <source>
        <dbReference type="Proteomes" id="UP000812277"/>
    </source>
</evidence>
<accession>A0ABS7D5D0</accession>
<keyword evidence="6 8" id="KW-1133">Transmembrane helix</keyword>
<name>A0ABS7D5D0_9BACL</name>
<reference evidence="10 11" key="1">
    <citation type="submission" date="2021-07" db="EMBL/GenBank/DDBJ databases">
        <title>Paenibacillus radiodurans sp. nov., isolated from the southeastern edge of Tengger Desert.</title>
        <authorList>
            <person name="Zhang G."/>
        </authorList>
    </citation>
    <scope>NUCLEOTIDE SEQUENCE [LARGE SCALE GENOMIC DNA]</scope>
    <source>
        <strain evidence="10 11">DT7-4</strain>
    </source>
</reference>
<evidence type="ECO:0000256" key="6">
    <source>
        <dbReference type="ARBA" id="ARBA00022989"/>
    </source>
</evidence>
<feature type="domain" description="Glycosyltransferase 2-like" evidence="9">
    <location>
        <begin position="4"/>
        <end position="132"/>
    </location>
</feature>
<dbReference type="Proteomes" id="UP000812277">
    <property type="component" value="Unassembled WGS sequence"/>
</dbReference>
<protein>
    <submittedName>
        <fullName evidence="10">Glycosyltransferase family 2 protein</fullName>
    </submittedName>
</protein>
<proteinExistence type="predicted"/>
<gene>
    <name evidence="10" type="ORF">K0T92_09900</name>
</gene>
<evidence type="ECO:0000256" key="7">
    <source>
        <dbReference type="ARBA" id="ARBA00023136"/>
    </source>
</evidence>
<organism evidence="10 11">
    <name type="scientific">Paenibacillus oenotherae</name>
    <dbReference type="NCBI Taxonomy" id="1435645"/>
    <lineage>
        <taxon>Bacteria</taxon>
        <taxon>Bacillati</taxon>
        <taxon>Bacillota</taxon>
        <taxon>Bacilli</taxon>
        <taxon>Bacillales</taxon>
        <taxon>Paenibacillaceae</taxon>
        <taxon>Paenibacillus</taxon>
    </lineage>
</organism>
<dbReference type="EMBL" id="JAHZIJ010000005">
    <property type="protein sequence ID" value="MBW7475059.1"/>
    <property type="molecule type" value="Genomic_DNA"/>
</dbReference>
<evidence type="ECO:0000256" key="4">
    <source>
        <dbReference type="ARBA" id="ARBA00022692"/>
    </source>
</evidence>
<keyword evidence="5" id="KW-0448">Lipopolysaccharide biosynthesis</keyword>
<dbReference type="PANTHER" id="PTHR48090:SF3">
    <property type="entry name" value="UNDECAPRENYL-PHOSPHATE 4-DEOXY-4-FORMAMIDO-L-ARABINOSE TRANSFERASE"/>
    <property type="match status" value="1"/>
</dbReference>
<comment type="caution">
    <text evidence="10">The sequence shown here is derived from an EMBL/GenBank/DDBJ whole genome shotgun (WGS) entry which is preliminary data.</text>
</comment>
<keyword evidence="1" id="KW-1003">Cell membrane</keyword>